<gene>
    <name evidence="3" type="ORF">SNAT2548_LOCUS31254</name>
</gene>
<proteinExistence type="predicted"/>
<dbReference type="InterPro" id="IPR011990">
    <property type="entry name" value="TPR-like_helical_dom_sf"/>
</dbReference>
<dbReference type="AlphaFoldDB" id="A0A812U7X4"/>
<evidence type="ECO:0008006" key="5">
    <source>
        <dbReference type="Google" id="ProtNLM"/>
    </source>
</evidence>
<evidence type="ECO:0000256" key="2">
    <source>
        <dbReference type="SAM" id="MobiDB-lite"/>
    </source>
</evidence>
<evidence type="ECO:0000256" key="1">
    <source>
        <dbReference type="ARBA" id="ARBA00022737"/>
    </source>
</evidence>
<dbReference type="PANTHER" id="PTHR47936:SF1">
    <property type="entry name" value="PENTATRICOPEPTIDE REPEAT-CONTAINING PROTEIN GUN1, CHLOROPLASTIC"/>
    <property type="match status" value="1"/>
</dbReference>
<dbReference type="InterPro" id="IPR002885">
    <property type="entry name" value="PPR_rpt"/>
</dbReference>
<name>A0A812U7X4_9DINO</name>
<accession>A0A812U7X4</accession>
<dbReference type="Pfam" id="PF01535">
    <property type="entry name" value="PPR"/>
    <property type="match status" value="2"/>
</dbReference>
<evidence type="ECO:0000313" key="4">
    <source>
        <dbReference type="Proteomes" id="UP000604046"/>
    </source>
</evidence>
<organism evidence="3 4">
    <name type="scientific">Symbiodinium natans</name>
    <dbReference type="NCBI Taxonomy" id="878477"/>
    <lineage>
        <taxon>Eukaryota</taxon>
        <taxon>Sar</taxon>
        <taxon>Alveolata</taxon>
        <taxon>Dinophyceae</taxon>
        <taxon>Suessiales</taxon>
        <taxon>Symbiodiniaceae</taxon>
        <taxon>Symbiodinium</taxon>
    </lineage>
</organism>
<dbReference type="PANTHER" id="PTHR47936">
    <property type="entry name" value="PPR_LONG DOMAIN-CONTAINING PROTEIN"/>
    <property type="match status" value="1"/>
</dbReference>
<evidence type="ECO:0000313" key="3">
    <source>
        <dbReference type="EMBL" id="CAE7556044.1"/>
    </source>
</evidence>
<comment type="caution">
    <text evidence="3">The sequence shown here is derived from an EMBL/GenBank/DDBJ whole genome shotgun (WGS) entry which is preliminary data.</text>
</comment>
<feature type="region of interest" description="Disordered" evidence="2">
    <location>
        <begin position="1"/>
        <end position="34"/>
    </location>
</feature>
<keyword evidence="4" id="KW-1185">Reference proteome</keyword>
<dbReference type="Proteomes" id="UP000604046">
    <property type="component" value="Unassembled WGS sequence"/>
</dbReference>
<feature type="compositionally biased region" description="Polar residues" evidence="2">
    <location>
        <begin position="1"/>
        <end position="13"/>
    </location>
</feature>
<dbReference type="EMBL" id="CAJNDS010002647">
    <property type="protein sequence ID" value="CAE7556044.1"/>
    <property type="molecule type" value="Genomic_DNA"/>
</dbReference>
<protein>
    <recommendedName>
        <fullName evidence="5">Pentatricopeptide repeat-containing protein, chloroplastic</fullName>
    </recommendedName>
</protein>
<dbReference type="OrthoDB" id="195747at2759"/>
<sequence>MGTSSTAFSLSGRQRQRKTASSRSRNLGTEEAGDHGDNSWLLALRHLRASARGRVRADVVSFSAAGSACQRAKLWHLSLQILEELRHCSVRADAHSKNVVLSSLTRGRRGWIAAAQLLEDGIVGDLVSYATVMQACASTSPWHQAINLLAQTGARRLGTNNIACTIGLAACKAGRRWEHALKMVEGIASQNVEVEIRTLTATLTSLEPSAWTLALRMCHETATISLRADSVFCCAAMSTCREPWRRALQCLTTLRALGRAGGASLRAGAVAFGTSTKALELNTQWTEALTLLKMLTEEGLRPCAAAGVSACSACGQASLWQRSLCIPLSGAPATVAACSRGDAWCMALATAALEHRPAEVLRVTLNTAISSVGKVGRWQKALRILCQLRFQHAVPDVISHNSVITALRHVWEDALAVLRHLHSHQHEAGLVSFNAALHSLAEGAQWLLSLQLLRGWRQRSSTTSSITCNSLISACENNGHWRAALQVLAELPGLRVFLDEISHNSASSASEKGSQWTVASCLLQASARGMKVDVLSFGSVVAACRTPDRWQVATSVCSEMRAVQVQTDLLTYSAALSALGNAGKWKQAALFQDQGGTMEDLSCNALAWAFAQGERLRRE</sequence>
<keyword evidence="1" id="KW-0677">Repeat</keyword>
<dbReference type="Gene3D" id="1.25.40.10">
    <property type="entry name" value="Tetratricopeptide repeat domain"/>
    <property type="match status" value="3"/>
</dbReference>
<reference evidence="3" key="1">
    <citation type="submission" date="2021-02" db="EMBL/GenBank/DDBJ databases">
        <authorList>
            <person name="Dougan E. K."/>
            <person name="Rhodes N."/>
            <person name="Thang M."/>
            <person name="Chan C."/>
        </authorList>
    </citation>
    <scope>NUCLEOTIDE SEQUENCE</scope>
</reference>